<dbReference type="InterPro" id="IPR006598">
    <property type="entry name" value="CAP10"/>
</dbReference>
<sequence>MPQNHRIRRLWALVVISTFALIGYGLWCPSKPDLRNYDHGRPVESISGSGMAPNKLRHFENLHLTEEECRATFPGLTKEIDVAVAAGPFQLSIKDASVSLLGQIKDNKMRIIRAPRPVDMSDQWKEVSTLGSNHQLRGLQVITTKQRLMIYQRQRAALHQINRALLTAPNPLPDVVFNLYIQDTPVSNSWSHSRPALSSSRHIFPIPHFAFWAWDQSFIRSIPHAAAATQQIEAALPFDRKDPRAVWRGTAWFNNGASANPKSRQDLLQATRNAVWADVQALDWTSNGENATNAIQIEDFCRHKYIIHTEGVSYSGRLQFHQLCESVLISPPFEWMQHTTHLVKPVYSSVLLGRSKTHLKGQDAVSGDHGEYPSLSAQKTWPVMVRPQEANMVFVNPDWSDLEATISWLEKHPDVAHGIAQRQRALFVGRGYLSPAAETCYWRALIEGWSHVVRADDDLWEETEVLSWEEFSVRAERNQKRSRSWHSRLLLA</sequence>
<evidence type="ECO:0000313" key="2">
    <source>
        <dbReference type="EMBL" id="KAF6845221.1"/>
    </source>
</evidence>
<comment type="caution">
    <text evidence="2">The sequence shown here is derived from an EMBL/GenBank/DDBJ whole genome shotgun (WGS) entry which is preliminary data.</text>
</comment>
<evidence type="ECO:0000313" key="3">
    <source>
        <dbReference type="Proteomes" id="UP000639643"/>
    </source>
</evidence>
<protein>
    <submittedName>
        <fullName evidence="2">Duf821 domain-containing protein</fullName>
    </submittedName>
</protein>
<dbReference type="OrthoDB" id="202415at2759"/>
<dbReference type="SMART" id="SM00672">
    <property type="entry name" value="CAP10"/>
    <property type="match status" value="1"/>
</dbReference>
<organism evidence="2 3">
    <name type="scientific">Colletotrichum musicola</name>
    <dbReference type="NCBI Taxonomy" id="2175873"/>
    <lineage>
        <taxon>Eukaryota</taxon>
        <taxon>Fungi</taxon>
        <taxon>Dikarya</taxon>
        <taxon>Ascomycota</taxon>
        <taxon>Pezizomycotina</taxon>
        <taxon>Sordariomycetes</taxon>
        <taxon>Hypocreomycetidae</taxon>
        <taxon>Glomerellales</taxon>
        <taxon>Glomerellaceae</taxon>
        <taxon>Colletotrichum</taxon>
        <taxon>Colletotrichum orchidearum species complex</taxon>
    </lineage>
</organism>
<dbReference type="InterPro" id="IPR051091">
    <property type="entry name" value="O-Glucosyltr/Glycosyltrsf_90"/>
</dbReference>
<dbReference type="Proteomes" id="UP000639643">
    <property type="component" value="Unassembled WGS sequence"/>
</dbReference>
<dbReference type="PANTHER" id="PTHR12203:SF63">
    <property type="entry name" value="GLYCOSYL TRANSFERASE CAP10 DOMAIN-CONTAINING PROTEIN"/>
    <property type="match status" value="1"/>
</dbReference>
<evidence type="ECO:0000259" key="1">
    <source>
        <dbReference type="SMART" id="SM00672"/>
    </source>
</evidence>
<accession>A0A8H6NZ19</accession>
<dbReference type="AlphaFoldDB" id="A0A8H6NZ19"/>
<dbReference type="EMBL" id="WIGM01000004">
    <property type="protein sequence ID" value="KAF6845221.1"/>
    <property type="molecule type" value="Genomic_DNA"/>
</dbReference>
<dbReference type="Pfam" id="PF05686">
    <property type="entry name" value="Glyco_transf_90"/>
    <property type="match status" value="1"/>
</dbReference>
<feature type="domain" description="Glycosyl transferase CAP10" evidence="1">
    <location>
        <begin position="171"/>
        <end position="456"/>
    </location>
</feature>
<reference evidence="2" key="1">
    <citation type="journal article" date="2020" name="Phytopathology">
        <title>Genome Sequence Resources of Colletotrichum truncatum, C. plurivorum, C. musicola, and C. sojae: Four Species Pathogenic to Soybean (Glycine max).</title>
        <authorList>
            <person name="Rogerio F."/>
            <person name="Boufleur T.R."/>
            <person name="Ciampi-Guillardi M."/>
            <person name="Sukno S.A."/>
            <person name="Thon M.R."/>
            <person name="Massola Junior N.S."/>
            <person name="Baroncelli R."/>
        </authorList>
    </citation>
    <scope>NUCLEOTIDE SEQUENCE</scope>
    <source>
        <strain evidence="2">LFN0074</strain>
    </source>
</reference>
<proteinExistence type="predicted"/>
<dbReference type="PANTHER" id="PTHR12203">
    <property type="entry name" value="KDEL LYS-ASP-GLU-LEU CONTAINING - RELATED"/>
    <property type="match status" value="1"/>
</dbReference>
<keyword evidence="3" id="KW-1185">Reference proteome</keyword>
<name>A0A8H6NZ19_9PEZI</name>
<gene>
    <name evidence="2" type="ORF">CMUS01_00321</name>
</gene>